<dbReference type="EMBL" id="HBUE01325143">
    <property type="protein sequence ID" value="CAG6590454.1"/>
    <property type="molecule type" value="Transcribed_RNA"/>
</dbReference>
<reference evidence="2" key="1">
    <citation type="submission" date="2021-05" db="EMBL/GenBank/DDBJ databases">
        <authorList>
            <person name="Alioto T."/>
            <person name="Alioto T."/>
            <person name="Gomez Garrido J."/>
        </authorList>
    </citation>
    <scope>NUCLEOTIDE SEQUENCE</scope>
</reference>
<name>A0A8D8P6H2_CULPI</name>
<sequence>MLHHPGPEQDHVSGEQNPRRNPEHAVLPDSIVPVARFRAGIRRRHRVQAGNALPDQSAAGQRAESVGDCDRELFRPAGRLRGSGGVQGGKVLLQLRLQKVHEGHRRNPEA</sequence>
<accession>A0A8D8P6H2</accession>
<evidence type="ECO:0000313" key="2">
    <source>
        <dbReference type="EMBL" id="CAG6590454.1"/>
    </source>
</evidence>
<proteinExistence type="predicted"/>
<feature type="compositionally biased region" description="Basic and acidic residues" evidence="1">
    <location>
        <begin position="1"/>
        <end position="23"/>
    </location>
</feature>
<feature type="region of interest" description="Disordered" evidence="1">
    <location>
        <begin position="1"/>
        <end position="29"/>
    </location>
</feature>
<protein>
    <submittedName>
        <fullName evidence="2">(northern house mosquito) hypothetical protein</fullName>
    </submittedName>
</protein>
<dbReference type="EMBL" id="HBUE01218578">
    <property type="protein sequence ID" value="CAG6538439.1"/>
    <property type="molecule type" value="Transcribed_RNA"/>
</dbReference>
<organism evidence="2">
    <name type="scientific">Culex pipiens</name>
    <name type="common">House mosquito</name>
    <dbReference type="NCBI Taxonomy" id="7175"/>
    <lineage>
        <taxon>Eukaryota</taxon>
        <taxon>Metazoa</taxon>
        <taxon>Ecdysozoa</taxon>
        <taxon>Arthropoda</taxon>
        <taxon>Hexapoda</taxon>
        <taxon>Insecta</taxon>
        <taxon>Pterygota</taxon>
        <taxon>Neoptera</taxon>
        <taxon>Endopterygota</taxon>
        <taxon>Diptera</taxon>
        <taxon>Nematocera</taxon>
        <taxon>Culicoidea</taxon>
        <taxon>Culicidae</taxon>
        <taxon>Culicinae</taxon>
        <taxon>Culicini</taxon>
        <taxon>Culex</taxon>
        <taxon>Culex</taxon>
    </lineage>
</organism>
<dbReference type="AlphaFoldDB" id="A0A8D8P6H2"/>
<evidence type="ECO:0000256" key="1">
    <source>
        <dbReference type="SAM" id="MobiDB-lite"/>
    </source>
</evidence>